<evidence type="ECO:0000313" key="2">
    <source>
        <dbReference type="Proteomes" id="UP001596189"/>
    </source>
</evidence>
<accession>A0ABW1JHN9</accession>
<dbReference type="Proteomes" id="UP001596189">
    <property type="component" value="Unassembled WGS sequence"/>
</dbReference>
<sequence length="238" mass="25331">MSAADDEVSGPVVNPVMSHVVTHVVIPPREPMSGAVALVADVTVLTTVAAFRVGRGGLRLAGAIGRALPAPPLTTGPRSVRARDDLTVRARATRQSIEQAVSTVLDRVVPMTLSAVLDRVDLTQVVRDRVDIDQLVAVVDLDGAVSRVDLDAIAKRLDIEAIIGRLDLVALTEEIMNALDIPEIIRESTTSVASGSVTEVRLQSISADEAVARVVDRFRLRRRPRSTNALPPPPGTPT</sequence>
<evidence type="ECO:0000313" key="1">
    <source>
        <dbReference type="EMBL" id="MFC6008193.1"/>
    </source>
</evidence>
<proteinExistence type="predicted"/>
<protein>
    <submittedName>
        <fullName evidence="1">Uncharacterized protein</fullName>
    </submittedName>
</protein>
<keyword evidence="2" id="KW-1185">Reference proteome</keyword>
<dbReference type="RefSeq" id="WP_345715114.1">
    <property type="nucleotide sequence ID" value="NZ_BAABFP010000002.1"/>
</dbReference>
<dbReference type="EMBL" id="JBHSRD010000004">
    <property type="protein sequence ID" value="MFC6008193.1"/>
    <property type="molecule type" value="Genomic_DNA"/>
</dbReference>
<reference evidence="2" key="1">
    <citation type="journal article" date="2019" name="Int. J. Syst. Evol. Microbiol.">
        <title>The Global Catalogue of Microorganisms (GCM) 10K type strain sequencing project: providing services to taxonomists for standard genome sequencing and annotation.</title>
        <authorList>
            <consortium name="The Broad Institute Genomics Platform"/>
            <consortium name="The Broad Institute Genome Sequencing Center for Infectious Disease"/>
            <person name="Wu L."/>
            <person name="Ma J."/>
        </authorList>
    </citation>
    <scope>NUCLEOTIDE SEQUENCE [LARGE SCALE GENOMIC DNA]</scope>
    <source>
        <strain evidence="2">KACC 14249</strain>
    </source>
</reference>
<name>A0ABW1JHN9_9ACTN</name>
<gene>
    <name evidence="1" type="ORF">ACFQDO_13740</name>
</gene>
<comment type="caution">
    <text evidence="1">The sequence shown here is derived from an EMBL/GenBank/DDBJ whole genome shotgun (WGS) entry which is preliminary data.</text>
</comment>
<organism evidence="1 2">
    <name type="scientific">Angustibacter luteus</name>
    <dbReference type="NCBI Taxonomy" id="658456"/>
    <lineage>
        <taxon>Bacteria</taxon>
        <taxon>Bacillati</taxon>
        <taxon>Actinomycetota</taxon>
        <taxon>Actinomycetes</taxon>
        <taxon>Kineosporiales</taxon>
        <taxon>Kineosporiaceae</taxon>
    </lineage>
</organism>